<sequence>MLPHSRAFFRPCQSLPDLQSLPFILPFELYFPLHQLGAKWVHLLTLTFCALDPRALTSSPIQPKYVQKPRRASLKPPRAKPFNDSPR</sequence>
<name>A0A2J8B1T4_9FIRM</name>
<evidence type="ECO:0000256" key="1">
    <source>
        <dbReference type="SAM" id="MobiDB-lite"/>
    </source>
</evidence>
<dbReference type="AlphaFoldDB" id="A0A2J8B1T4"/>
<proteinExistence type="predicted"/>
<evidence type="ECO:0000313" key="2">
    <source>
        <dbReference type="EMBL" id="PNH18737.1"/>
    </source>
</evidence>
<evidence type="ECO:0000313" key="3">
    <source>
        <dbReference type="Proteomes" id="UP000236394"/>
    </source>
</evidence>
<dbReference type="EMBL" id="NBZD01000002">
    <property type="protein sequence ID" value="PNH18737.1"/>
    <property type="molecule type" value="Genomic_DNA"/>
</dbReference>
<dbReference type="Proteomes" id="UP000236394">
    <property type="component" value="Unassembled WGS sequence"/>
</dbReference>
<organism evidence="2 3">
    <name type="scientific">Mageeibacillus indolicus</name>
    <dbReference type="NCBI Taxonomy" id="884684"/>
    <lineage>
        <taxon>Bacteria</taxon>
        <taxon>Bacillati</taxon>
        <taxon>Bacillota</taxon>
        <taxon>Clostridia</taxon>
        <taxon>Eubacteriales</taxon>
        <taxon>Oscillospiraceae</taxon>
        <taxon>Mageeibacillus</taxon>
    </lineage>
</organism>
<comment type="caution">
    <text evidence="2">The sequence shown here is derived from an EMBL/GenBank/DDBJ whole genome shotgun (WGS) entry which is preliminary data.</text>
</comment>
<accession>A0A2J8B1T4</accession>
<feature type="region of interest" description="Disordered" evidence="1">
    <location>
        <begin position="62"/>
        <end position="87"/>
    </location>
</feature>
<gene>
    <name evidence="2" type="ORF">B7R76_04050</name>
</gene>
<protein>
    <submittedName>
        <fullName evidence="2">Uncharacterized protein</fullName>
    </submittedName>
</protein>
<reference evidence="3" key="1">
    <citation type="submission" date="2017-04" db="EMBL/GenBank/DDBJ databases">
        <authorList>
            <person name="Bumgarner R.E."/>
            <person name="Fredricks D.N."/>
            <person name="Srinivasan S."/>
        </authorList>
    </citation>
    <scope>NUCLEOTIDE SEQUENCE [LARGE SCALE GENOMIC DNA]</scope>
    <source>
        <strain evidence="3">KA00405</strain>
    </source>
</reference>